<comment type="caution">
    <text evidence="4">The sequence shown here is derived from an EMBL/GenBank/DDBJ whole genome shotgun (WGS) entry which is preliminary data.</text>
</comment>
<evidence type="ECO:0000256" key="1">
    <source>
        <dbReference type="PROSITE-ProRule" id="PRU00169"/>
    </source>
</evidence>
<evidence type="ECO:0000259" key="2">
    <source>
        <dbReference type="PROSITE" id="PS50110"/>
    </source>
</evidence>
<organism evidence="4 5">
    <name type="scientific">Arcticibacter tournemirensis</name>
    <dbReference type="NCBI Taxonomy" id="699437"/>
    <lineage>
        <taxon>Bacteria</taxon>
        <taxon>Pseudomonadati</taxon>
        <taxon>Bacteroidota</taxon>
        <taxon>Sphingobacteriia</taxon>
        <taxon>Sphingobacteriales</taxon>
        <taxon>Sphingobacteriaceae</taxon>
        <taxon>Arcticibacter</taxon>
    </lineage>
</organism>
<keyword evidence="1" id="KW-0597">Phosphoprotein</keyword>
<dbReference type="InterPro" id="IPR011006">
    <property type="entry name" value="CheY-like_superfamily"/>
</dbReference>
<keyword evidence="6" id="KW-1185">Reference proteome</keyword>
<reference evidence="3 6" key="2">
    <citation type="submission" date="2019-09" db="EMBL/GenBank/DDBJ databases">
        <title>Pararcticibacter amylolyticus gen. nov., sp. nov., isolated from a rottenly hemp rope, and reclassification of Pedobacter tournemirensis as Pararcticibacter tournemirensis comb. nov.</title>
        <authorList>
            <person name="Cai Y."/>
        </authorList>
    </citation>
    <scope>NUCLEOTIDE SEQUENCE [LARGE SCALE GENOMIC DNA]</scope>
    <source>
        <strain evidence="3 6">TF5-37.2-LB10</strain>
    </source>
</reference>
<dbReference type="EMBL" id="VWNE01000004">
    <property type="protein sequence ID" value="KAA8485438.1"/>
    <property type="molecule type" value="Genomic_DNA"/>
</dbReference>
<feature type="modified residue" description="4-aspartylphosphate" evidence="1">
    <location>
        <position position="60"/>
    </location>
</feature>
<accession>A0A4Q0ME62</accession>
<evidence type="ECO:0000313" key="5">
    <source>
        <dbReference type="Proteomes" id="UP000290848"/>
    </source>
</evidence>
<dbReference type="InterPro" id="IPR001789">
    <property type="entry name" value="Sig_transdc_resp-reg_receiver"/>
</dbReference>
<dbReference type="AlphaFoldDB" id="A0A4Q0ME62"/>
<dbReference type="GO" id="GO:0000160">
    <property type="term" value="P:phosphorelay signal transduction system"/>
    <property type="evidence" value="ECO:0007669"/>
    <property type="project" value="InterPro"/>
</dbReference>
<dbReference type="Pfam" id="PF00072">
    <property type="entry name" value="Response_reg"/>
    <property type="match status" value="1"/>
</dbReference>
<reference evidence="4 5" key="1">
    <citation type="submission" date="2018-12" db="EMBL/GenBank/DDBJ databases">
        <title>The Draft Genome Sequence of the Soil Bacterium Pedobacter tournemirensis R1.</title>
        <authorList>
            <person name="He J."/>
        </authorList>
    </citation>
    <scope>NUCLEOTIDE SEQUENCE [LARGE SCALE GENOMIC DNA]</scope>
    <source>
        <strain evidence="4 5">R1</strain>
    </source>
</reference>
<dbReference type="Gene3D" id="3.40.50.2300">
    <property type="match status" value="1"/>
</dbReference>
<dbReference type="SUPFAM" id="SSF52172">
    <property type="entry name" value="CheY-like"/>
    <property type="match status" value="1"/>
</dbReference>
<dbReference type="Proteomes" id="UP000290848">
    <property type="component" value="Unassembled WGS sequence"/>
</dbReference>
<dbReference type="PANTHER" id="PTHR43228:SF1">
    <property type="entry name" value="TWO-COMPONENT RESPONSE REGULATOR ARR22"/>
    <property type="match status" value="1"/>
</dbReference>
<dbReference type="PANTHER" id="PTHR43228">
    <property type="entry name" value="TWO-COMPONENT RESPONSE REGULATOR"/>
    <property type="match status" value="1"/>
</dbReference>
<dbReference type="InterPro" id="IPR052048">
    <property type="entry name" value="ST_Response_Regulator"/>
</dbReference>
<evidence type="ECO:0000313" key="6">
    <source>
        <dbReference type="Proteomes" id="UP000322918"/>
    </source>
</evidence>
<dbReference type="PROSITE" id="PS50110">
    <property type="entry name" value="RESPONSE_REGULATORY"/>
    <property type="match status" value="1"/>
</dbReference>
<feature type="domain" description="Response regulatory" evidence="2">
    <location>
        <begin position="4"/>
        <end position="130"/>
    </location>
</feature>
<sequence length="136" mass="15481">MKLSFIVIDDSELDCFIAGKLIRHTGKSLNIKTYANAALALNDIRNHQPADDVTTVILLDILMPLMNGFDFLDEFESLPEELKKRYFIIAITSSLNKNDIGTIRNYASVRDVIDKPININVVSKILENNNLRWTKE</sequence>
<gene>
    <name evidence="4" type="ORF">EKH83_03215</name>
    <name evidence="3" type="ORF">F1649_02850</name>
</gene>
<dbReference type="RefSeq" id="WP_128767957.1">
    <property type="nucleotide sequence ID" value="NZ_RXOC01000002.1"/>
</dbReference>
<evidence type="ECO:0000313" key="4">
    <source>
        <dbReference type="EMBL" id="RXF71710.1"/>
    </source>
</evidence>
<dbReference type="Proteomes" id="UP000322918">
    <property type="component" value="Unassembled WGS sequence"/>
</dbReference>
<proteinExistence type="predicted"/>
<dbReference type="EMBL" id="RXOC01000002">
    <property type="protein sequence ID" value="RXF71710.1"/>
    <property type="molecule type" value="Genomic_DNA"/>
</dbReference>
<name>A0A4Q0ME62_9SPHI</name>
<protein>
    <submittedName>
        <fullName evidence="4">Response regulator</fullName>
    </submittedName>
</protein>
<evidence type="ECO:0000313" key="3">
    <source>
        <dbReference type="EMBL" id="KAA8485438.1"/>
    </source>
</evidence>
<dbReference type="OrthoDB" id="1121174at2"/>